<evidence type="ECO:0000313" key="1">
    <source>
        <dbReference type="EMBL" id="KAK9113317.1"/>
    </source>
</evidence>
<dbReference type="EMBL" id="JBBNAF010000009">
    <property type="protein sequence ID" value="KAK9113317.1"/>
    <property type="molecule type" value="Genomic_DNA"/>
</dbReference>
<dbReference type="Pfam" id="PF05553">
    <property type="entry name" value="DUF761"/>
    <property type="match status" value="1"/>
</dbReference>
<organism evidence="1 2">
    <name type="scientific">Stephania yunnanensis</name>
    <dbReference type="NCBI Taxonomy" id="152371"/>
    <lineage>
        <taxon>Eukaryota</taxon>
        <taxon>Viridiplantae</taxon>
        <taxon>Streptophyta</taxon>
        <taxon>Embryophyta</taxon>
        <taxon>Tracheophyta</taxon>
        <taxon>Spermatophyta</taxon>
        <taxon>Magnoliopsida</taxon>
        <taxon>Ranunculales</taxon>
        <taxon>Menispermaceae</taxon>
        <taxon>Menispermoideae</taxon>
        <taxon>Cissampelideae</taxon>
        <taxon>Stephania</taxon>
    </lineage>
</organism>
<gene>
    <name evidence="1" type="ORF">Syun_020114</name>
</gene>
<evidence type="ECO:0000313" key="2">
    <source>
        <dbReference type="Proteomes" id="UP001420932"/>
    </source>
</evidence>
<dbReference type="Proteomes" id="UP001420932">
    <property type="component" value="Unassembled WGS sequence"/>
</dbReference>
<proteinExistence type="predicted"/>
<dbReference type="PANTHER" id="PTHR33265:SF6">
    <property type="entry name" value="OS01G0930500 PROTEIN"/>
    <property type="match status" value="1"/>
</dbReference>
<sequence>MDNNLVFVVEDGNSYAAGIYNDMEVHSGRANSMMAKRLWNVLRVVLYMIRKGGVVSKRKLMVDMNLMMKRGRVLRKSLGNLMFHHHHHHHHHHHSAKHATSAANNYYYTSCGGFGMSNHYEYSCTNTPNSVLFHISKRKHHYFPCINAPTTCDADDKLVTEDQYYSKKAVVVVPRIQYSSPSYDHDYSSFQFATPDLAPVEKSSPLLKSPFSAVRISNYSSEEDEIDDDDDVKNYREQQVDEDAEEFIRKFYEQLRMQNGTPRLQY</sequence>
<dbReference type="PANTHER" id="PTHR33265">
    <property type="entry name" value="AVR9/CF-9 RAPIDLY ELICITED PROTEIN-RELATED"/>
    <property type="match status" value="1"/>
</dbReference>
<protein>
    <submittedName>
        <fullName evidence="1">Uncharacterized protein</fullName>
    </submittedName>
</protein>
<reference evidence="1 2" key="1">
    <citation type="submission" date="2024-01" db="EMBL/GenBank/DDBJ databases">
        <title>Genome assemblies of Stephania.</title>
        <authorList>
            <person name="Yang L."/>
        </authorList>
    </citation>
    <scope>NUCLEOTIDE SEQUENCE [LARGE SCALE GENOMIC DNA]</scope>
    <source>
        <strain evidence="1">YNDBR</strain>
        <tissue evidence="1">Leaf</tissue>
    </source>
</reference>
<name>A0AAP0NMV3_9MAGN</name>
<keyword evidence="2" id="KW-1185">Reference proteome</keyword>
<dbReference type="AlphaFoldDB" id="A0AAP0NMV3"/>
<dbReference type="InterPro" id="IPR008480">
    <property type="entry name" value="DUF761_pln"/>
</dbReference>
<accession>A0AAP0NMV3</accession>
<comment type="caution">
    <text evidence="1">The sequence shown here is derived from an EMBL/GenBank/DDBJ whole genome shotgun (WGS) entry which is preliminary data.</text>
</comment>